<dbReference type="PROSITE" id="PS50006">
    <property type="entry name" value="FHA_DOMAIN"/>
    <property type="match status" value="1"/>
</dbReference>
<dbReference type="Proteomes" id="UP000233387">
    <property type="component" value="Unassembled WGS sequence"/>
</dbReference>
<keyword evidence="3" id="KW-1185">Reference proteome</keyword>
<dbReference type="InterPro" id="IPR000253">
    <property type="entry name" value="FHA_dom"/>
</dbReference>
<dbReference type="SUPFAM" id="SSF49879">
    <property type="entry name" value="SMAD/FHA domain"/>
    <property type="match status" value="1"/>
</dbReference>
<dbReference type="InterPro" id="IPR008984">
    <property type="entry name" value="SMAD_FHA_dom_sf"/>
</dbReference>
<gene>
    <name evidence="2" type="ORF">Rain11_0159</name>
</gene>
<dbReference type="InterPro" id="IPR050923">
    <property type="entry name" value="Cell_Proc_Reg/RNA_Proc"/>
</dbReference>
<organism evidence="2 3">
    <name type="scientific">Raineya orbicola</name>
    <dbReference type="NCBI Taxonomy" id="2016530"/>
    <lineage>
        <taxon>Bacteria</taxon>
        <taxon>Pseudomonadati</taxon>
        <taxon>Bacteroidota</taxon>
        <taxon>Cytophagia</taxon>
        <taxon>Cytophagales</taxon>
        <taxon>Raineyaceae</taxon>
        <taxon>Raineya</taxon>
    </lineage>
</organism>
<dbReference type="PANTHER" id="PTHR23308">
    <property type="entry name" value="NUCLEAR INHIBITOR OF PROTEIN PHOSPHATASE-1"/>
    <property type="match status" value="1"/>
</dbReference>
<proteinExistence type="predicted"/>
<evidence type="ECO:0000259" key="1">
    <source>
        <dbReference type="PROSITE" id="PS50006"/>
    </source>
</evidence>
<protein>
    <submittedName>
        <fullName evidence="2">FHA domain</fullName>
    </submittedName>
</protein>
<dbReference type="RefSeq" id="WP_101357426.1">
    <property type="nucleotide sequence ID" value="NZ_NKXO01000002.1"/>
</dbReference>
<dbReference type="Pfam" id="PF00498">
    <property type="entry name" value="FHA"/>
    <property type="match status" value="1"/>
</dbReference>
<accession>A0A2N3IKS6</accession>
<dbReference type="EMBL" id="NKXO01000002">
    <property type="protein sequence ID" value="PKQ70813.1"/>
    <property type="molecule type" value="Genomic_DNA"/>
</dbReference>
<feature type="domain" description="FHA" evidence="1">
    <location>
        <begin position="109"/>
        <end position="163"/>
    </location>
</feature>
<name>A0A2N3IKS6_9BACT</name>
<dbReference type="CDD" id="cd00060">
    <property type="entry name" value="FHA"/>
    <property type="match status" value="1"/>
</dbReference>
<evidence type="ECO:0000313" key="3">
    <source>
        <dbReference type="Proteomes" id="UP000233387"/>
    </source>
</evidence>
<sequence>MGYVLCANGHYYEDTHSACPYCPTQQASDFNKTQIMNNDKTKVMQGNEDKTLVQNEKIANFNKTAIFTGTPSQEITPQSQNVQPQSTGRKLVGWLVSYTLDPLGQDFKLREGRNIIGSDSACDIVIPDSQVSGKHLTILYRMGDFKFKDELSTNGTFINEEFVEEGNLKDGDVIRIGQTLLKFRTAL</sequence>
<comment type="caution">
    <text evidence="2">The sequence shown here is derived from an EMBL/GenBank/DDBJ whole genome shotgun (WGS) entry which is preliminary data.</text>
</comment>
<dbReference type="SMART" id="SM00240">
    <property type="entry name" value="FHA"/>
    <property type="match status" value="1"/>
</dbReference>
<dbReference type="Gene3D" id="2.60.200.20">
    <property type="match status" value="1"/>
</dbReference>
<reference evidence="2 3" key="1">
    <citation type="submission" date="2017-06" db="EMBL/GenBank/DDBJ databases">
        <title>Raineya orbicola gen. nov., sp. nov. a slightly thermophilic bacterium of the phylum Bacteroidetes and the description of Raineyaceae fam. nov.</title>
        <authorList>
            <person name="Albuquerque L."/>
            <person name="Polonia A.R.M."/>
            <person name="Barroso C."/>
            <person name="Froufe H.J.C."/>
            <person name="Lage O."/>
            <person name="Lobo-Da-Cunha A."/>
            <person name="Egas C."/>
            <person name="Da Costa M.S."/>
        </authorList>
    </citation>
    <scope>NUCLEOTIDE SEQUENCE [LARGE SCALE GENOMIC DNA]</scope>
    <source>
        <strain evidence="2 3">SPSPC-11</strain>
    </source>
</reference>
<dbReference type="OrthoDB" id="949044at2"/>
<evidence type="ECO:0000313" key="2">
    <source>
        <dbReference type="EMBL" id="PKQ70813.1"/>
    </source>
</evidence>
<dbReference type="AlphaFoldDB" id="A0A2N3IKS6"/>